<dbReference type="InterPro" id="IPR009045">
    <property type="entry name" value="Zn_M74/Hedgehog-like"/>
</dbReference>
<organism evidence="2 3">
    <name type="scientific">Sanguibacter suaedae</name>
    <dbReference type="NCBI Taxonomy" id="2795737"/>
    <lineage>
        <taxon>Bacteria</taxon>
        <taxon>Bacillati</taxon>
        <taxon>Actinomycetota</taxon>
        <taxon>Actinomycetes</taxon>
        <taxon>Micrococcales</taxon>
        <taxon>Sanguibacteraceae</taxon>
        <taxon>Sanguibacter</taxon>
    </lineage>
</organism>
<gene>
    <name evidence="2" type="ORF">JAV76_07860</name>
</gene>
<feature type="chain" id="PRO_5037221319" evidence="1">
    <location>
        <begin position="27"/>
        <end position="210"/>
    </location>
</feature>
<reference evidence="2" key="1">
    <citation type="submission" date="2020-12" db="EMBL/GenBank/DDBJ databases">
        <title>Sanguibacter suaedae sp. nov., isolated from Suaeda aralocaspica.</title>
        <authorList>
            <person name="Ma Q."/>
        </authorList>
    </citation>
    <scope>NUCLEOTIDE SEQUENCE</scope>
    <source>
        <strain evidence="2">YZGR15</strain>
    </source>
</reference>
<proteinExistence type="predicted"/>
<name>A0A934M9T6_9MICO</name>
<sequence>MQIASRLGLVTVVAALGAIAAGPATAAEPADGTRRPARISPAVTVSVDAVWEMEDATLVLTPAPPPPPPAPTPEEIAETRALSAAEYDNGTIPLDELCTLSFAPKHRLRCDAALALEDAYDAGMPSSRMTDSYRTLAGQVSLAGLKPELAAVPGTSQHGLGLAVDVFGPMQAWLHENGEEFGWVNPDWAKSDKYEPWHFEFDDDLLGDAS</sequence>
<dbReference type="Gene3D" id="3.30.1380.10">
    <property type="match status" value="1"/>
</dbReference>
<protein>
    <submittedName>
        <fullName evidence="2">M15 family metallopeptidase</fullName>
    </submittedName>
</protein>
<evidence type="ECO:0000313" key="3">
    <source>
        <dbReference type="Proteomes" id="UP000602087"/>
    </source>
</evidence>
<feature type="signal peptide" evidence="1">
    <location>
        <begin position="1"/>
        <end position="26"/>
    </location>
</feature>
<dbReference type="EMBL" id="JAEINH010000005">
    <property type="protein sequence ID" value="MBI9114925.1"/>
    <property type="molecule type" value="Genomic_DNA"/>
</dbReference>
<evidence type="ECO:0000313" key="2">
    <source>
        <dbReference type="EMBL" id="MBI9114925.1"/>
    </source>
</evidence>
<accession>A0A934M9T6</accession>
<dbReference type="RefSeq" id="WP_198733490.1">
    <property type="nucleotide sequence ID" value="NZ_JAEINH010000005.1"/>
</dbReference>
<evidence type="ECO:0000256" key="1">
    <source>
        <dbReference type="SAM" id="SignalP"/>
    </source>
</evidence>
<keyword evidence="1" id="KW-0732">Signal</keyword>
<dbReference type="CDD" id="cd14814">
    <property type="entry name" value="Peptidase_M15"/>
    <property type="match status" value="1"/>
</dbReference>
<dbReference type="Proteomes" id="UP000602087">
    <property type="component" value="Unassembled WGS sequence"/>
</dbReference>
<keyword evidence="3" id="KW-1185">Reference proteome</keyword>
<dbReference type="AlphaFoldDB" id="A0A934M9T6"/>
<comment type="caution">
    <text evidence="2">The sequence shown here is derived from an EMBL/GenBank/DDBJ whole genome shotgun (WGS) entry which is preliminary data.</text>
</comment>
<dbReference type="SUPFAM" id="SSF55166">
    <property type="entry name" value="Hedgehog/DD-peptidase"/>
    <property type="match status" value="1"/>
</dbReference>